<dbReference type="KEGG" id="erw:ERWE_CDS_02310"/>
<keyword evidence="1" id="KW-0812">Transmembrane</keyword>
<name>A0A0H3M0P3_EHRRW</name>
<sequence length="342" mass="39580">MFHLINYVMIILVVLFTAIIHCIRKRYILTSNKKTIFNTHLTGLSQKTTTKIFSISDDIDQDILTATNAFDNIPNLQIMFHDGGVIADAFIRTKLRDYTLQDLSNIELMKHTKYISDLLNIRCLNQCYKTYSKRIIISATLDELFKYYNNMIPDPSITYEIVNHLHNQGYEKLGHKFLEKILREQGYHPENIKITSNIIHFTIINTNKVQISINTDMLISAENTPIHNTKIKTNTTFNLSLVNLTPNFTSVLYTDTNLTLGIPNQIKNYITQKSIHKTKVDEDIKCATMVFKNNRKSNLIKKNCEYCYLKYKLPNPVSTSLSDQEIQGLNMLLHNNTNLFKS</sequence>
<dbReference type="EMBL" id="CR925678">
    <property type="protein sequence ID" value="CAI26725.1"/>
    <property type="molecule type" value="Genomic_DNA"/>
</dbReference>
<protein>
    <submittedName>
        <fullName evidence="2">Uncharacterized protein</fullName>
    </submittedName>
</protein>
<evidence type="ECO:0000256" key="1">
    <source>
        <dbReference type="SAM" id="Phobius"/>
    </source>
</evidence>
<feature type="transmembrane region" description="Helical" evidence="1">
    <location>
        <begin position="6"/>
        <end position="23"/>
    </location>
</feature>
<organism evidence="2 3">
    <name type="scientific">Ehrlichia ruminantium (strain Welgevonden)</name>
    <dbReference type="NCBI Taxonomy" id="254945"/>
    <lineage>
        <taxon>Bacteria</taxon>
        <taxon>Pseudomonadati</taxon>
        <taxon>Pseudomonadota</taxon>
        <taxon>Alphaproteobacteria</taxon>
        <taxon>Rickettsiales</taxon>
        <taxon>Anaplasmataceae</taxon>
        <taxon>Ehrlichia</taxon>
    </lineage>
</organism>
<gene>
    <name evidence="2" type="ordered locus">ERWE_CDS_02310</name>
</gene>
<proteinExistence type="predicted"/>
<keyword evidence="1" id="KW-0472">Membrane</keyword>
<keyword evidence="3" id="KW-1185">Reference proteome</keyword>
<evidence type="ECO:0000313" key="3">
    <source>
        <dbReference type="Proteomes" id="UP000001021"/>
    </source>
</evidence>
<dbReference type="AlphaFoldDB" id="A0A0H3M0P3"/>
<reference evidence="2 3" key="1">
    <citation type="journal article" date="2006" name="J. Bacteriol.">
        <title>Comparative genomic analysis of three strains of Ehrlichia ruminantium reveals an active process of genome size plasticity.</title>
        <authorList>
            <person name="Frutos R."/>
            <person name="Viari A."/>
            <person name="Ferraz C."/>
            <person name="Morgat A."/>
            <person name="Eychenie S."/>
            <person name="Kandassami Y."/>
            <person name="Chantal I."/>
            <person name="Bensaid A."/>
            <person name="Coissac E."/>
            <person name="Vachiery N."/>
            <person name="Demaille J."/>
            <person name="Martinez D."/>
        </authorList>
    </citation>
    <scope>NUCLEOTIDE SEQUENCE [LARGE SCALE GENOMIC DNA]</scope>
    <source>
        <strain evidence="2 3">Welgevonden</strain>
    </source>
</reference>
<keyword evidence="1" id="KW-1133">Transmembrane helix</keyword>
<dbReference type="Proteomes" id="UP000001021">
    <property type="component" value="Chromosome"/>
</dbReference>
<dbReference type="HOGENOM" id="CLU_810716_0_0_5"/>
<dbReference type="GeneID" id="33057748"/>
<dbReference type="RefSeq" id="WP_011154915.1">
    <property type="nucleotide sequence ID" value="NC_005295.2"/>
</dbReference>
<accession>A0A0H3M0P3</accession>
<dbReference type="KEGG" id="eru:Erum2290"/>
<evidence type="ECO:0000313" key="2">
    <source>
        <dbReference type="EMBL" id="CAI26725.1"/>
    </source>
</evidence>